<reference evidence="2 3" key="1">
    <citation type="submission" date="2018-03" db="EMBL/GenBank/DDBJ databases">
        <title>Characteristics and genome of n-alkane degrading marine bacteria Gordonia iterans isolated from crude oil contaminated in Tae-an, South Korea.</title>
        <authorList>
            <person name="Lee S.-S."/>
            <person name="Kim H."/>
        </authorList>
    </citation>
    <scope>NUCLEOTIDE SEQUENCE [LARGE SCALE GENOMIC DNA]</scope>
    <source>
        <strain evidence="2 3">Co17</strain>
    </source>
</reference>
<feature type="signal peptide" evidence="1">
    <location>
        <begin position="1"/>
        <end position="30"/>
    </location>
</feature>
<keyword evidence="3" id="KW-1185">Reference proteome</keyword>
<organism evidence="2 3">
    <name type="scientific">Gordonia iterans</name>
    <dbReference type="NCBI Taxonomy" id="1004901"/>
    <lineage>
        <taxon>Bacteria</taxon>
        <taxon>Bacillati</taxon>
        <taxon>Actinomycetota</taxon>
        <taxon>Actinomycetes</taxon>
        <taxon>Mycobacteriales</taxon>
        <taxon>Gordoniaceae</taxon>
        <taxon>Gordonia</taxon>
    </lineage>
</organism>
<name>A0A2S0KI30_9ACTN</name>
<evidence type="ECO:0000313" key="2">
    <source>
        <dbReference type="EMBL" id="AVM01340.1"/>
    </source>
</evidence>
<proteinExistence type="predicted"/>
<dbReference type="Proteomes" id="UP000239814">
    <property type="component" value="Chromosome"/>
</dbReference>
<evidence type="ECO:0000256" key="1">
    <source>
        <dbReference type="SAM" id="SignalP"/>
    </source>
</evidence>
<accession>A0A2S0KI30</accession>
<keyword evidence="1" id="KW-0732">Signal</keyword>
<dbReference type="AlphaFoldDB" id="A0A2S0KI30"/>
<protein>
    <submittedName>
        <fullName evidence="2">Uncharacterized protein</fullName>
    </submittedName>
</protein>
<dbReference type="RefSeq" id="WP_105943048.1">
    <property type="nucleotide sequence ID" value="NZ_CP027433.1"/>
</dbReference>
<dbReference type="KEGG" id="git:C6V83_14910"/>
<dbReference type="OrthoDB" id="4376511at2"/>
<feature type="chain" id="PRO_5015397965" evidence="1">
    <location>
        <begin position="31"/>
        <end position="145"/>
    </location>
</feature>
<sequence length="145" mass="15935">MLKRLGALGAAIAVVTAGLGGAVAAGPADAAKNPSVRVCAVIAGKPYHGPLTLRSDDWWDFFGRTQYTAGNGCTEFRNVEKRKGYRVAVRYETMPCQQGLRPDGTWYRWGVRGERIGQSRRAVTKATGRTDLGRMVVRQHYTQCF</sequence>
<evidence type="ECO:0000313" key="3">
    <source>
        <dbReference type="Proteomes" id="UP000239814"/>
    </source>
</evidence>
<dbReference type="EMBL" id="CP027433">
    <property type="protein sequence ID" value="AVM01340.1"/>
    <property type="molecule type" value="Genomic_DNA"/>
</dbReference>
<gene>
    <name evidence="2" type="ORF">C6V83_14910</name>
</gene>